<accession>A0A117LZP2</accession>
<feature type="non-terminal residue" evidence="1">
    <location>
        <position position="1"/>
    </location>
</feature>
<proteinExistence type="predicted"/>
<dbReference type="AlphaFoldDB" id="A0A117LZP2"/>
<evidence type="ECO:0000313" key="2">
    <source>
        <dbReference type="Proteomes" id="UP000053860"/>
    </source>
</evidence>
<sequence length="62" mass="7309">CDPCLFQLKKDRTYQLVGQQSKVKMSHCSLIRFMKHGAQAQISFRANDFFRICRPWGAFVNR</sequence>
<protein>
    <submittedName>
        <fullName evidence="1">Uncharacterized protein</fullName>
    </submittedName>
</protein>
<dbReference type="EMBL" id="LGGN01000242">
    <property type="protein sequence ID" value="KUK76496.1"/>
    <property type="molecule type" value="Genomic_DNA"/>
</dbReference>
<organism evidence="1 2">
    <name type="scientific">Proteiniphilum acetatigenes</name>
    <dbReference type="NCBI Taxonomy" id="294710"/>
    <lineage>
        <taxon>Bacteria</taxon>
        <taxon>Pseudomonadati</taxon>
        <taxon>Bacteroidota</taxon>
        <taxon>Bacteroidia</taxon>
        <taxon>Bacteroidales</taxon>
        <taxon>Dysgonomonadaceae</taxon>
        <taxon>Proteiniphilum</taxon>
    </lineage>
</organism>
<dbReference type="Proteomes" id="UP000053860">
    <property type="component" value="Unassembled WGS sequence"/>
</dbReference>
<name>A0A117LZP2_9BACT</name>
<evidence type="ECO:0000313" key="1">
    <source>
        <dbReference type="EMBL" id="KUK76496.1"/>
    </source>
</evidence>
<gene>
    <name evidence="1" type="ORF">XD92_1191</name>
</gene>
<reference evidence="2" key="1">
    <citation type="journal article" date="2015" name="MBio">
        <title>Genome-Resolved Metagenomic Analysis Reveals Roles for Candidate Phyla and Other Microbial Community Members in Biogeochemical Transformations in Oil Reservoirs.</title>
        <authorList>
            <person name="Hu P."/>
            <person name="Tom L."/>
            <person name="Singh A."/>
            <person name="Thomas B.C."/>
            <person name="Baker B.J."/>
            <person name="Piceno Y.M."/>
            <person name="Andersen G.L."/>
            <person name="Banfield J.F."/>
        </authorList>
    </citation>
    <scope>NUCLEOTIDE SEQUENCE [LARGE SCALE GENOMIC DNA]</scope>
</reference>
<comment type="caution">
    <text evidence="1">The sequence shown here is derived from an EMBL/GenBank/DDBJ whole genome shotgun (WGS) entry which is preliminary data.</text>
</comment>